<name>A0A0A9AZG5_ARUDO</name>
<organism evidence="1">
    <name type="scientific">Arundo donax</name>
    <name type="common">Giant reed</name>
    <name type="synonym">Donax arundinaceus</name>
    <dbReference type="NCBI Taxonomy" id="35708"/>
    <lineage>
        <taxon>Eukaryota</taxon>
        <taxon>Viridiplantae</taxon>
        <taxon>Streptophyta</taxon>
        <taxon>Embryophyta</taxon>
        <taxon>Tracheophyta</taxon>
        <taxon>Spermatophyta</taxon>
        <taxon>Magnoliopsida</taxon>
        <taxon>Liliopsida</taxon>
        <taxon>Poales</taxon>
        <taxon>Poaceae</taxon>
        <taxon>PACMAD clade</taxon>
        <taxon>Arundinoideae</taxon>
        <taxon>Arundineae</taxon>
        <taxon>Arundo</taxon>
    </lineage>
</organism>
<evidence type="ECO:0000313" key="1">
    <source>
        <dbReference type="EMBL" id="JAD54320.1"/>
    </source>
</evidence>
<reference evidence="1" key="2">
    <citation type="journal article" date="2015" name="Data Brief">
        <title>Shoot transcriptome of the giant reed, Arundo donax.</title>
        <authorList>
            <person name="Barrero R.A."/>
            <person name="Guerrero F.D."/>
            <person name="Moolhuijzen P."/>
            <person name="Goolsby J.A."/>
            <person name="Tidwell J."/>
            <person name="Bellgard S.E."/>
            <person name="Bellgard M.I."/>
        </authorList>
    </citation>
    <scope>NUCLEOTIDE SEQUENCE</scope>
    <source>
        <tissue evidence="1">Shoot tissue taken approximately 20 cm above the soil surface</tissue>
    </source>
</reference>
<reference evidence="1" key="1">
    <citation type="submission" date="2014-09" db="EMBL/GenBank/DDBJ databases">
        <authorList>
            <person name="Magalhaes I.L.F."/>
            <person name="Oliveira U."/>
            <person name="Santos F.R."/>
            <person name="Vidigal T.H.D.A."/>
            <person name="Brescovit A.D."/>
            <person name="Santos A.J."/>
        </authorList>
    </citation>
    <scope>NUCLEOTIDE SEQUENCE</scope>
    <source>
        <tissue evidence="1">Shoot tissue taken approximately 20 cm above the soil surface</tissue>
    </source>
</reference>
<proteinExistence type="predicted"/>
<sequence>MTIRPFFHVVKH</sequence>
<accession>A0A0A9AZG5</accession>
<dbReference type="EMBL" id="GBRH01243575">
    <property type="protein sequence ID" value="JAD54320.1"/>
    <property type="molecule type" value="Transcribed_RNA"/>
</dbReference>
<protein>
    <submittedName>
        <fullName evidence="1">Uncharacterized protein</fullName>
    </submittedName>
</protein>